<gene>
    <name evidence="5" type="ORF">HK100_010318</name>
</gene>
<sequence>MICKLLCVLSNNPNFTAIPIDIDVSLTVGDLKEAVLAKKINDLPDLDADKLTLVRICKVDVGGLTKVELKRSTDPLSLKAYGEDPEDGGDAVSALQSTPGSCWTKDGLFFKVMNSLKKISFYSESLPEELYHVRIFFQLQQTQHSTVSLTPEAKRAKYLSDMRGDSVSGTLCLDSDDDAAAKSLTQYLALGKLLENDLCVAKVIAWLNEVRNAKVHDSRGIPFAFLEGSSGMGKTQTAFALISKFQSLKLPVIYLLFNKATESFQSIY</sequence>
<evidence type="ECO:0000313" key="6">
    <source>
        <dbReference type="Proteomes" id="UP001211907"/>
    </source>
</evidence>
<dbReference type="AlphaFoldDB" id="A0AAD5SP24"/>
<reference evidence="5" key="1">
    <citation type="submission" date="2020-05" db="EMBL/GenBank/DDBJ databases">
        <title>Phylogenomic resolution of chytrid fungi.</title>
        <authorList>
            <person name="Stajich J.E."/>
            <person name="Amses K."/>
            <person name="Simmons R."/>
            <person name="Seto K."/>
            <person name="Myers J."/>
            <person name="Bonds A."/>
            <person name="Quandt C.A."/>
            <person name="Barry K."/>
            <person name="Liu P."/>
            <person name="Grigoriev I."/>
            <person name="Longcore J.E."/>
            <person name="James T.Y."/>
        </authorList>
    </citation>
    <scope>NUCLEOTIDE SEQUENCE</scope>
    <source>
        <strain evidence="5">JEL0513</strain>
    </source>
</reference>
<evidence type="ECO:0000256" key="1">
    <source>
        <dbReference type="ARBA" id="ARBA00004340"/>
    </source>
</evidence>
<comment type="caution">
    <text evidence="5">The sequence shown here is derived from an EMBL/GenBank/DDBJ whole genome shotgun (WGS) entry which is preliminary data.</text>
</comment>
<evidence type="ECO:0000256" key="3">
    <source>
        <dbReference type="ARBA" id="ARBA00022525"/>
    </source>
</evidence>
<proteinExistence type="predicted"/>
<feature type="domain" description="Crinkler effector protein N-terminal" evidence="4">
    <location>
        <begin position="4"/>
        <end position="56"/>
    </location>
</feature>
<dbReference type="GO" id="GO:0043657">
    <property type="term" value="C:host cell"/>
    <property type="evidence" value="ECO:0007669"/>
    <property type="project" value="UniProtKB-SubCell"/>
</dbReference>
<name>A0AAD5SP24_9FUNG</name>
<evidence type="ECO:0000259" key="4">
    <source>
        <dbReference type="Pfam" id="PF20147"/>
    </source>
</evidence>
<dbReference type="EMBL" id="JADGJH010005651">
    <property type="protein sequence ID" value="KAJ3079788.1"/>
    <property type="molecule type" value="Genomic_DNA"/>
</dbReference>
<feature type="non-terminal residue" evidence="5">
    <location>
        <position position="1"/>
    </location>
</feature>
<organism evidence="5 6">
    <name type="scientific">Physocladia obscura</name>
    <dbReference type="NCBI Taxonomy" id="109957"/>
    <lineage>
        <taxon>Eukaryota</taxon>
        <taxon>Fungi</taxon>
        <taxon>Fungi incertae sedis</taxon>
        <taxon>Chytridiomycota</taxon>
        <taxon>Chytridiomycota incertae sedis</taxon>
        <taxon>Chytridiomycetes</taxon>
        <taxon>Chytridiales</taxon>
        <taxon>Chytriomycetaceae</taxon>
        <taxon>Physocladia</taxon>
    </lineage>
</organism>
<dbReference type="Proteomes" id="UP001211907">
    <property type="component" value="Unassembled WGS sequence"/>
</dbReference>
<keyword evidence="6" id="KW-1185">Reference proteome</keyword>
<comment type="subcellular location">
    <subcellularLocation>
        <location evidence="1">Host cell</location>
    </subcellularLocation>
    <subcellularLocation>
        <location evidence="2">Secreted</location>
    </subcellularLocation>
</comment>
<keyword evidence="3" id="KW-0964">Secreted</keyword>
<dbReference type="Pfam" id="PF20147">
    <property type="entry name" value="Crinkler"/>
    <property type="match status" value="1"/>
</dbReference>
<evidence type="ECO:0000256" key="2">
    <source>
        <dbReference type="ARBA" id="ARBA00004613"/>
    </source>
</evidence>
<accession>A0AAD5SP24</accession>
<dbReference type="GO" id="GO:0005576">
    <property type="term" value="C:extracellular region"/>
    <property type="evidence" value="ECO:0007669"/>
    <property type="project" value="UniProtKB-SubCell"/>
</dbReference>
<dbReference type="InterPro" id="IPR045379">
    <property type="entry name" value="Crinkler_N"/>
</dbReference>
<protein>
    <recommendedName>
        <fullName evidence="4">Crinkler effector protein N-terminal domain-containing protein</fullName>
    </recommendedName>
</protein>
<evidence type="ECO:0000313" key="5">
    <source>
        <dbReference type="EMBL" id="KAJ3079788.1"/>
    </source>
</evidence>